<sequence length="122" mass="13793">MTLADFCAHCLSLPHVEETTPFGPDILVYKVAGKMFALTTPEDFPATANLKCDPERAIELRDRYEEVQPGYHMNKRHWNTLTLEGSLPNKLVRELIDHSYQLVVASLPKKVRETITQGGCHS</sequence>
<dbReference type="InterPro" id="IPR007351">
    <property type="entry name" value="YjbR"/>
</dbReference>
<evidence type="ECO:0000313" key="2">
    <source>
        <dbReference type="Proteomes" id="UP000534294"/>
    </source>
</evidence>
<protein>
    <submittedName>
        <fullName evidence="1">Putative DNA-binding protein (MmcQ/YjbR family)</fullName>
    </submittedName>
</protein>
<dbReference type="PANTHER" id="PTHR35145:SF1">
    <property type="entry name" value="CYTOPLASMIC PROTEIN"/>
    <property type="match status" value="1"/>
</dbReference>
<dbReference type="SUPFAM" id="SSF142906">
    <property type="entry name" value="YjbR-like"/>
    <property type="match status" value="1"/>
</dbReference>
<dbReference type="AlphaFoldDB" id="A0A7W8DRQ4"/>
<dbReference type="Gene3D" id="3.90.1150.30">
    <property type="match status" value="1"/>
</dbReference>
<dbReference type="EMBL" id="JACHIF010000010">
    <property type="protein sequence ID" value="MBB5039738.1"/>
    <property type="molecule type" value="Genomic_DNA"/>
</dbReference>
<gene>
    <name evidence="1" type="ORF">HNQ64_004016</name>
</gene>
<dbReference type="PANTHER" id="PTHR35145">
    <property type="entry name" value="CYTOPLASMIC PROTEIN-RELATED"/>
    <property type="match status" value="1"/>
</dbReference>
<proteinExistence type="predicted"/>
<accession>A0A7W8DRQ4</accession>
<dbReference type="Pfam" id="PF04237">
    <property type="entry name" value="YjbR"/>
    <property type="match status" value="1"/>
</dbReference>
<organism evidence="1 2">
    <name type="scientific">Prosthecobacter dejongeii</name>
    <dbReference type="NCBI Taxonomy" id="48465"/>
    <lineage>
        <taxon>Bacteria</taxon>
        <taxon>Pseudomonadati</taxon>
        <taxon>Verrucomicrobiota</taxon>
        <taxon>Verrucomicrobiia</taxon>
        <taxon>Verrucomicrobiales</taxon>
        <taxon>Verrucomicrobiaceae</taxon>
        <taxon>Prosthecobacter</taxon>
    </lineage>
</organism>
<dbReference type="RefSeq" id="WP_184211807.1">
    <property type="nucleotide sequence ID" value="NZ_JACHIF010000010.1"/>
</dbReference>
<dbReference type="GO" id="GO:0003677">
    <property type="term" value="F:DNA binding"/>
    <property type="evidence" value="ECO:0007669"/>
    <property type="project" value="UniProtKB-KW"/>
</dbReference>
<name>A0A7W8DRQ4_9BACT</name>
<comment type="caution">
    <text evidence="1">The sequence shown here is derived from an EMBL/GenBank/DDBJ whole genome shotgun (WGS) entry which is preliminary data.</text>
</comment>
<dbReference type="InterPro" id="IPR058532">
    <property type="entry name" value="YjbR/MT2646/Rv2570-like"/>
</dbReference>
<dbReference type="InterPro" id="IPR038056">
    <property type="entry name" value="YjbR-like_sf"/>
</dbReference>
<dbReference type="Proteomes" id="UP000534294">
    <property type="component" value="Unassembled WGS sequence"/>
</dbReference>
<keyword evidence="1" id="KW-0238">DNA-binding</keyword>
<keyword evidence="2" id="KW-1185">Reference proteome</keyword>
<evidence type="ECO:0000313" key="1">
    <source>
        <dbReference type="EMBL" id="MBB5039738.1"/>
    </source>
</evidence>
<reference evidence="1 2" key="1">
    <citation type="submission" date="2020-08" db="EMBL/GenBank/DDBJ databases">
        <title>Genomic Encyclopedia of Type Strains, Phase IV (KMG-IV): sequencing the most valuable type-strain genomes for metagenomic binning, comparative biology and taxonomic classification.</title>
        <authorList>
            <person name="Goeker M."/>
        </authorList>
    </citation>
    <scope>NUCLEOTIDE SEQUENCE [LARGE SCALE GENOMIC DNA]</scope>
    <source>
        <strain evidence="1 2">DSM 12251</strain>
    </source>
</reference>